<sequence>MMRTFEALLVISTDYVCCLFVCFLAGGKIVYKGTGSPAGRIHQAINPPGKASARKLIILLSTSPLDTLHEDPLHLPQYRYKLSRRDMMGAEVDQRRSRSQITCSLTYKQNCHLNKE</sequence>
<evidence type="ECO:0000313" key="3">
    <source>
        <dbReference type="Proteomes" id="UP000276215"/>
    </source>
</evidence>
<feature type="transmembrane region" description="Helical" evidence="1">
    <location>
        <begin position="7"/>
        <end position="31"/>
    </location>
</feature>
<reference evidence="2 3" key="1">
    <citation type="journal article" date="2018" name="Nat. Ecol. Evol.">
        <title>Pezizomycetes genomes reveal the molecular basis of ectomycorrhizal truffle lifestyle.</title>
        <authorList>
            <person name="Murat C."/>
            <person name="Payen T."/>
            <person name="Noel B."/>
            <person name="Kuo A."/>
            <person name="Morin E."/>
            <person name="Chen J."/>
            <person name="Kohler A."/>
            <person name="Krizsan K."/>
            <person name="Balestrini R."/>
            <person name="Da Silva C."/>
            <person name="Montanini B."/>
            <person name="Hainaut M."/>
            <person name="Levati E."/>
            <person name="Barry K.W."/>
            <person name="Belfiori B."/>
            <person name="Cichocki N."/>
            <person name="Clum A."/>
            <person name="Dockter R.B."/>
            <person name="Fauchery L."/>
            <person name="Guy J."/>
            <person name="Iotti M."/>
            <person name="Le Tacon F."/>
            <person name="Lindquist E.A."/>
            <person name="Lipzen A."/>
            <person name="Malagnac F."/>
            <person name="Mello A."/>
            <person name="Molinier V."/>
            <person name="Miyauchi S."/>
            <person name="Poulain J."/>
            <person name="Riccioni C."/>
            <person name="Rubini A."/>
            <person name="Sitrit Y."/>
            <person name="Splivallo R."/>
            <person name="Traeger S."/>
            <person name="Wang M."/>
            <person name="Zifcakova L."/>
            <person name="Wipf D."/>
            <person name="Zambonelli A."/>
            <person name="Paolocci F."/>
            <person name="Nowrousian M."/>
            <person name="Ottonello S."/>
            <person name="Baldrian P."/>
            <person name="Spatafora J.W."/>
            <person name="Henrissat B."/>
            <person name="Nagy L.G."/>
            <person name="Aury J.M."/>
            <person name="Wincker P."/>
            <person name="Grigoriev I.V."/>
            <person name="Bonfante P."/>
            <person name="Martin F.M."/>
        </authorList>
    </citation>
    <scope>NUCLEOTIDE SEQUENCE [LARGE SCALE GENOMIC DNA]</scope>
    <source>
        <strain evidence="2 3">120613-1</strain>
    </source>
</reference>
<organism evidence="2 3">
    <name type="scientific">Choiromyces venosus 120613-1</name>
    <dbReference type="NCBI Taxonomy" id="1336337"/>
    <lineage>
        <taxon>Eukaryota</taxon>
        <taxon>Fungi</taxon>
        <taxon>Dikarya</taxon>
        <taxon>Ascomycota</taxon>
        <taxon>Pezizomycotina</taxon>
        <taxon>Pezizomycetes</taxon>
        <taxon>Pezizales</taxon>
        <taxon>Tuberaceae</taxon>
        <taxon>Choiromyces</taxon>
    </lineage>
</organism>
<dbReference type="Proteomes" id="UP000276215">
    <property type="component" value="Unassembled WGS sequence"/>
</dbReference>
<evidence type="ECO:0000256" key="1">
    <source>
        <dbReference type="SAM" id="Phobius"/>
    </source>
</evidence>
<gene>
    <name evidence="2" type="ORF">L873DRAFT_194516</name>
</gene>
<keyword evidence="1" id="KW-0812">Transmembrane</keyword>
<dbReference type="EMBL" id="ML120474">
    <property type="protein sequence ID" value="RPA92365.1"/>
    <property type="molecule type" value="Genomic_DNA"/>
</dbReference>
<accession>A0A3N4J2I4</accession>
<keyword evidence="3" id="KW-1185">Reference proteome</keyword>
<keyword evidence="1" id="KW-1133">Transmembrane helix</keyword>
<name>A0A3N4J2I4_9PEZI</name>
<evidence type="ECO:0000313" key="2">
    <source>
        <dbReference type="EMBL" id="RPA92365.1"/>
    </source>
</evidence>
<keyword evidence="1" id="KW-0472">Membrane</keyword>
<dbReference type="AlphaFoldDB" id="A0A3N4J2I4"/>
<proteinExistence type="predicted"/>
<protein>
    <submittedName>
        <fullName evidence="2">Uncharacterized protein</fullName>
    </submittedName>
</protein>